<dbReference type="EC" id="2.5.1.61" evidence="4"/>
<evidence type="ECO:0000256" key="4">
    <source>
        <dbReference type="HAMAP-Rule" id="MF_00260"/>
    </source>
</evidence>
<dbReference type="PROSITE" id="PS00533">
    <property type="entry name" value="PORPHOBILINOGEN_DEAM"/>
    <property type="match status" value="1"/>
</dbReference>
<dbReference type="Gene3D" id="3.40.190.10">
    <property type="entry name" value="Periplasmic binding protein-like II"/>
    <property type="match status" value="2"/>
</dbReference>
<comment type="similarity">
    <text evidence="1 4">Belongs to the HMBS family.</text>
</comment>
<organism evidence="7 8">
    <name type="scientific">Archaeoglobus veneficus (strain DSM 11195 / SNP6)</name>
    <dbReference type="NCBI Taxonomy" id="693661"/>
    <lineage>
        <taxon>Archaea</taxon>
        <taxon>Methanobacteriati</taxon>
        <taxon>Methanobacteriota</taxon>
        <taxon>Archaeoglobi</taxon>
        <taxon>Archaeoglobales</taxon>
        <taxon>Archaeoglobaceae</taxon>
        <taxon>Archaeoglobus</taxon>
    </lineage>
</organism>
<evidence type="ECO:0000313" key="8">
    <source>
        <dbReference type="Proteomes" id="UP000008136"/>
    </source>
</evidence>
<accession>F2KQ99</accession>
<dbReference type="Pfam" id="PF01379">
    <property type="entry name" value="Porphobil_deam"/>
    <property type="match status" value="1"/>
</dbReference>
<dbReference type="InterPro" id="IPR022418">
    <property type="entry name" value="Porphobilinogen_deaminase_C"/>
</dbReference>
<keyword evidence="3 4" id="KW-0627">Porphyrin biosynthesis</keyword>
<dbReference type="FunFam" id="3.40.190.10:FF:000005">
    <property type="entry name" value="Porphobilinogen deaminase"/>
    <property type="match status" value="1"/>
</dbReference>
<comment type="miscellaneous">
    <text evidence="4">The porphobilinogen subunits are added to the dipyrromethane group.</text>
</comment>
<dbReference type="Gene3D" id="3.30.160.40">
    <property type="entry name" value="Porphobilinogen deaminase, C-terminal domain"/>
    <property type="match status" value="1"/>
</dbReference>
<feature type="domain" description="Porphobilinogen deaminase N-terminal" evidence="5">
    <location>
        <begin position="5"/>
        <end position="208"/>
    </location>
</feature>
<evidence type="ECO:0000256" key="1">
    <source>
        <dbReference type="ARBA" id="ARBA00005638"/>
    </source>
</evidence>
<dbReference type="KEGG" id="ave:Arcve_0505"/>
<comment type="pathway">
    <text evidence="4">Porphyrin-containing compound metabolism; protoporphyrin-IX biosynthesis; coproporphyrinogen-III from 5-aminolevulinate: step 2/4.</text>
</comment>
<dbReference type="GeneID" id="10393601"/>
<dbReference type="PIRSF" id="PIRSF001438">
    <property type="entry name" value="4pyrrol_synth_OHMeBilane_synth"/>
    <property type="match status" value="1"/>
</dbReference>
<dbReference type="CDD" id="cd13644">
    <property type="entry name" value="PBP2_HemC_archaea"/>
    <property type="match status" value="1"/>
</dbReference>
<dbReference type="GO" id="GO:0006782">
    <property type="term" value="P:protoporphyrinogen IX biosynthetic process"/>
    <property type="evidence" value="ECO:0007669"/>
    <property type="project" value="UniProtKB-UniRule"/>
</dbReference>
<dbReference type="AlphaFoldDB" id="F2KQ99"/>
<dbReference type="Proteomes" id="UP000008136">
    <property type="component" value="Chromosome"/>
</dbReference>
<name>F2KQ99_ARCVS</name>
<dbReference type="PANTHER" id="PTHR11557:SF0">
    <property type="entry name" value="PORPHOBILINOGEN DEAMINASE"/>
    <property type="match status" value="1"/>
</dbReference>
<dbReference type="InterPro" id="IPR000860">
    <property type="entry name" value="HemC"/>
</dbReference>
<proteinExistence type="inferred from homology"/>
<dbReference type="UniPathway" id="UPA00251">
    <property type="reaction ID" value="UER00319"/>
</dbReference>
<dbReference type="PRINTS" id="PR00151">
    <property type="entry name" value="PORPHBDMNASE"/>
</dbReference>
<dbReference type="OrthoDB" id="8042at2157"/>
<sequence>MPEKIVVGTRGSKLALAQTEKVIAHLKAEGYEVEIRIIKTPGDIMKDRPLHEFKGMGAFVRVIDEALVDGDIDIAVHSYKDVPSKINGVIAAVLERESPCDAFVTREGLTIDELESYSVVGTSSLRRRAQIKRYRPDLKIENLRGNVDTRLRKLREKQYDAILLAEAGLIRLGLNEKVRYQSLNPEIFVPSANQGIIAVETRKGEEDLVSFMNHKRTAVEAEVERAVLKELGVGCAVPVGIYAKFDGKIRLYCEVLSHDGSRAVRVEETLSPKTAIEEAIIIARELKKECGGMLVG</sequence>
<dbReference type="HOGENOM" id="CLU_019704_1_0_2"/>
<dbReference type="GO" id="GO:0005737">
    <property type="term" value="C:cytoplasm"/>
    <property type="evidence" value="ECO:0007669"/>
    <property type="project" value="UniProtKB-UniRule"/>
</dbReference>
<keyword evidence="8" id="KW-1185">Reference proteome</keyword>
<reference evidence="7 8" key="1">
    <citation type="submission" date="2011-03" db="EMBL/GenBank/DDBJ databases">
        <title>The complete genome of Archaeoglobus veneficus SNP6.</title>
        <authorList>
            <consortium name="US DOE Joint Genome Institute (JGI-PGF)"/>
            <person name="Lucas S."/>
            <person name="Copeland A."/>
            <person name="Lapidus A."/>
            <person name="Bruce D."/>
            <person name="Goodwin L."/>
            <person name="Pitluck S."/>
            <person name="Kyrpides N."/>
            <person name="Mavromatis K."/>
            <person name="Pagani I."/>
            <person name="Ivanova N."/>
            <person name="Mikhailova N."/>
            <person name="Lu M."/>
            <person name="Detter J.C."/>
            <person name="Tapia R."/>
            <person name="Han C."/>
            <person name="Land M."/>
            <person name="Hauser L."/>
            <person name="Markowitz V."/>
            <person name="Cheng J.-F."/>
            <person name="Hugenholtz P."/>
            <person name="Woyke T."/>
            <person name="Wu D."/>
            <person name="Spring S."/>
            <person name="Brambilla E."/>
            <person name="Klenk H.-P."/>
            <person name="Eisen J.A."/>
        </authorList>
    </citation>
    <scope>NUCLEOTIDE SEQUENCE [LARGE SCALE GENOMIC DNA]</scope>
    <source>
        <strain>SNP6</strain>
    </source>
</reference>
<keyword evidence="2 4" id="KW-0808">Transferase</keyword>
<evidence type="ECO:0000259" key="6">
    <source>
        <dbReference type="Pfam" id="PF03900"/>
    </source>
</evidence>
<evidence type="ECO:0000313" key="7">
    <source>
        <dbReference type="EMBL" id="AEA46532.1"/>
    </source>
</evidence>
<dbReference type="NCBIfam" id="TIGR00212">
    <property type="entry name" value="hemC"/>
    <property type="match status" value="1"/>
</dbReference>
<dbReference type="InterPro" id="IPR022419">
    <property type="entry name" value="Porphobilin_deaminase_cofac_BS"/>
</dbReference>
<feature type="domain" description="Porphobilinogen deaminase C-terminal" evidence="6">
    <location>
        <begin position="220"/>
        <end position="287"/>
    </location>
</feature>
<dbReference type="HAMAP" id="MF_00260">
    <property type="entry name" value="Porphobil_deam"/>
    <property type="match status" value="1"/>
</dbReference>
<comment type="cofactor">
    <cofactor evidence="4">
        <name>dipyrromethane</name>
        <dbReference type="ChEBI" id="CHEBI:60342"/>
    </cofactor>
    <text evidence="4">Binds 1 dipyrromethane group covalently.</text>
</comment>
<feature type="modified residue" description="S-(dipyrrolylmethanemethyl)cysteine" evidence="4">
    <location>
        <position position="235"/>
    </location>
</feature>
<dbReference type="SUPFAM" id="SSF54782">
    <property type="entry name" value="Porphobilinogen deaminase (hydroxymethylbilane synthase), C-terminal domain"/>
    <property type="match status" value="1"/>
</dbReference>
<dbReference type="EMBL" id="CP002588">
    <property type="protein sequence ID" value="AEA46532.1"/>
    <property type="molecule type" value="Genomic_DNA"/>
</dbReference>
<evidence type="ECO:0000256" key="3">
    <source>
        <dbReference type="ARBA" id="ARBA00023244"/>
    </source>
</evidence>
<dbReference type="PANTHER" id="PTHR11557">
    <property type="entry name" value="PORPHOBILINOGEN DEAMINASE"/>
    <property type="match status" value="1"/>
</dbReference>
<dbReference type="eggNOG" id="arCOG04299">
    <property type="taxonomic scope" value="Archaea"/>
</dbReference>
<comment type="function">
    <text evidence="4">Tetrapolymerization of the monopyrrole PBG into the hydroxymethylbilane pre-uroporphyrinogen in several discrete steps.</text>
</comment>
<comment type="catalytic activity">
    <reaction evidence="4">
        <text>4 porphobilinogen + H2O = hydroxymethylbilane + 4 NH4(+)</text>
        <dbReference type="Rhea" id="RHEA:13185"/>
        <dbReference type="ChEBI" id="CHEBI:15377"/>
        <dbReference type="ChEBI" id="CHEBI:28938"/>
        <dbReference type="ChEBI" id="CHEBI:57845"/>
        <dbReference type="ChEBI" id="CHEBI:58126"/>
        <dbReference type="EC" id="2.5.1.61"/>
    </reaction>
</comment>
<protein>
    <recommendedName>
        <fullName evidence="4">Probable porphobilinogen deaminase</fullName>
        <shortName evidence="4">PBG</shortName>
        <ecNumber evidence="4">2.5.1.61</ecNumber>
    </recommendedName>
    <alternativeName>
        <fullName evidence="4">Hydroxymethylbilane synthase</fullName>
        <shortName evidence="4">HMBS</shortName>
    </alternativeName>
    <alternativeName>
        <fullName evidence="4">Pre-uroporphyrinogen synthase</fullName>
    </alternativeName>
</protein>
<dbReference type="STRING" id="693661.Arcve_0505"/>
<dbReference type="Pfam" id="PF03900">
    <property type="entry name" value="Porphobil_deamC"/>
    <property type="match status" value="1"/>
</dbReference>
<dbReference type="RefSeq" id="WP_013683206.1">
    <property type="nucleotide sequence ID" value="NC_015320.1"/>
</dbReference>
<dbReference type="GO" id="GO:0004418">
    <property type="term" value="F:hydroxymethylbilane synthase activity"/>
    <property type="evidence" value="ECO:0007669"/>
    <property type="project" value="UniProtKB-UniRule"/>
</dbReference>
<evidence type="ECO:0000256" key="2">
    <source>
        <dbReference type="ARBA" id="ARBA00022679"/>
    </source>
</evidence>
<evidence type="ECO:0000259" key="5">
    <source>
        <dbReference type="Pfam" id="PF01379"/>
    </source>
</evidence>
<gene>
    <name evidence="4" type="primary">hemC</name>
    <name evidence="7" type="ordered locus">Arcve_0505</name>
</gene>
<dbReference type="SUPFAM" id="SSF53850">
    <property type="entry name" value="Periplasmic binding protein-like II"/>
    <property type="match status" value="1"/>
</dbReference>
<dbReference type="InterPro" id="IPR022417">
    <property type="entry name" value="Porphobilin_deaminase_N"/>
</dbReference>
<dbReference type="InterPro" id="IPR036803">
    <property type="entry name" value="Porphobilinogen_deaminase_C_sf"/>
</dbReference>